<organism evidence="4 5">
    <name type="scientific">Ramazzottius varieornatus</name>
    <name type="common">Water bear</name>
    <name type="synonym">Tardigrade</name>
    <dbReference type="NCBI Taxonomy" id="947166"/>
    <lineage>
        <taxon>Eukaryota</taxon>
        <taxon>Metazoa</taxon>
        <taxon>Ecdysozoa</taxon>
        <taxon>Tardigrada</taxon>
        <taxon>Eutardigrada</taxon>
        <taxon>Parachela</taxon>
        <taxon>Hypsibioidea</taxon>
        <taxon>Ramazzottiidae</taxon>
        <taxon>Ramazzottius</taxon>
    </lineage>
</organism>
<sequence>MRLFLKAILGPELHHIHAGPFRGHYIPTRVERYSSYVLLATRCVWILFKIYSPIWLLGAFYRHGFALDEVYAKDMGWLRPFGFVVAVAGAAVLVQGVGRRSNPQYTTFLRTFLEHRKNPTKESRLQLLKMYDFEFASLPVEYLASAPLKKPILSPMANRSMGRLGIVWKIIGYVLLKTIGRRMLYPGSLQIMKAMLMPALRDGRAKFIESRNLNTKRAKIRTFDGSFIDTLFVDNRHTLDQKGRTLVICCEGNAGFYEIGIMATPMQLQYSVLGWNHPGFGCSTGEPLPSQELHAADAVMRYAVEHLGFGEADVMVFAWSIGGYPASWLASAYPQMKGVVLDATFDDLLPLALARMPPAMSTVVKHSVRTYLNLNVAELLCQYNGPILLIRRTMDEILSVHDSEVKALVNRGDVLLKMILSHRYPQIVNQETFPLLNAWLRAEPNSKRALEAEYLKDSQSSPIHTWNSLLVETAMASPRDVVFPLDIGGKLDLDTRRKLTIYLAHLYMKDLQETHCTQLPKELFTDPWHPTRTM</sequence>
<keyword evidence="1" id="KW-1133">Transmembrane helix</keyword>
<accession>A0A1D1V4N9</accession>
<dbReference type="Pfam" id="PF00561">
    <property type="entry name" value="Abhydrolase_1"/>
    <property type="match status" value="1"/>
</dbReference>
<dbReference type="GO" id="GO:0006660">
    <property type="term" value="P:phosphatidylserine catabolic process"/>
    <property type="evidence" value="ECO:0007669"/>
    <property type="project" value="TreeGrafter"/>
</dbReference>
<dbReference type="InterPro" id="IPR054518">
    <property type="entry name" value="ABHD16_N"/>
</dbReference>
<dbReference type="PANTHER" id="PTHR12277:SF72">
    <property type="entry name" value="BAT5L PROTEIN"/>
    <property type="match status" value="1"/>
</dbReference>
<feature type="transmembrane region" description="Helical" evidence="1">
    <location>
        <begin position="36"/>
        <end position="57"/>
    </location>
</feature>
<gene>
    <name evidence="4" type="primary">RvY_08127-1</name>
    <name evidence="4" type="synonym">RvY_08127.1</name>
    <name evidence="4" type="ORF">RvY_08127</name>
</gene>
<keyword evidence="1" id="KW-0472">Membrane</keyword>
<dbReference type="OrthoDB" id="6412627at2759"/>
<feature type="domain" description="AB hydrolase-1" evidence="2">
    <location>
        <begin position="246"/>
        <end position="365"/>
    </location>
</feature>
<protein>
    <submittedName>
        <fullName evidence="4">Uncharacterized protein</fullName>
    </submittedName>
</protein>
<proteinExistence type="predicted"/>
<comment type="caution">
    <text evidence="4">The sequence shown here is derived from an EMBL/GenBank/DDBJ whole genome shotgun (WGS) entry which is preliminary data.</text>
</comment>
<evidence type="ECO:0000259" key="2">
    <source>
        <dbReference type="Pfam" id="PF00561"/>
    </source>
</evidence>
<dbReference type="Pfam" id="PF22990">
    <property type="entry name" value="ABHD16_N"/>
    <property type="match status" value="1"/>
</dbReference>
<dbReference type="GO" id="GO:0047372">
    <property type="term" value="F:monoacylglycerol lipase activity"/>
    <property type="evidence" value="ECO:0007669"/>
    <property type="project" value="TreeGrafter"/>
</dbReference>
<dbReference type="AlphaFoldDB" id="A0A1D1V4N9"/>
<dbReference type="Proteomes" id="UP000186922">
    <property type="component" value="Unassembled WGS sequence"/>
</dbReference>
<keyword evidence="1" id="KW-0812">Transmembrane</keyword>
<evidence type="ECO:0000259" key="3">
    <source>
        <dbReference type="Pfam" id="PF22990"/>
    </source>
</evidence>
<keyword evidence="5" id="KW-1185">Reference proteome</keyword>
<dbReference type="Gene3D" id="3.40.50.1820">
    <property type="entry name" value="alpha/beta hydrolase"/>
    <property type="match status" value="1"/>
</dbReference>
<evidence type="ECO:0000256" key="1">
    <source>
        <dbReference type="SAM" id="Phobius"/>
    </source>
</evidence>
<dbReference type="EMBL" id="BDGG01000003">
    <property type="protein sequence ID" value="GAU96726.1"/>
    <property type="molecule type" value="Genomic_DNA"/>
</dbReference>
<evidence type="ECO:0000313" key="4">
    <source>
        <dbReference type="EMBL" id="GAU96726.1"/>
    </source>
</evidence>
<dbReference type="PANTHER" id="PTHR12277">
    <property type="entry name" value="ALPHA/BETA HYDROLASE DOMAIN-CONTAINING PROTEIN"/>
    <property type="match status" value="1"/>
</dbReference>
<reference evidence="4 5" key="1">
    <citation type="journal article" date="2016" name="Nat. Commun.">
        <title>Extremotolerant tardigrade genome and improved radiotolerance of human cultured cells by tardigrade-unique protein.</title>
        <authorList>
            <person name="Hashimoto T."/>
            <person name="Horikawa D.D."/>
            <person name="Saito Y."/>
            <person name="Kuwahara H."/>
            <person name="Kozuka-Hata H."/>
            <person name="Shin-I T."/>
            <person name="Minakuchi Y."/>
            <person name="Ohishi K."/>
            <person name="Motoyama A."/>
            <person name="Aizu T."/>
            <person name="Enomoto A."/>
            <person name="Kondo K."/>
            <person name="Tanaka S."/>
            <person name="Hara Y."/>
            <person name="Koshikawa S."/>
            <person name="Sagara H."/>
            <person name="Miura T."/>
            <person name="Yokobori S."/>
            <person name="Miyagawa K."/>
            <person name="Suzuki Y."/>
            <person name="Kubo T."/>
            <person name="Oyama M."/>
            <person name="Kohara Y."/>
            <person name="Fujiyama A."/>
            <person name="Arakawa K."/>
            <person name="Katayama T."/>
            <person name="Toyoda A."/>
            <person name="Kunieda T."/>
        </authorList>
    </citation>
    <scope>NUCLEOTIDE SEQUENCE [LARGE SCALE GENOMIC DNA]</scope>
    <source>
        <strain evidence="4 5">YOKOZUNA-1</strain>
    </source>
</reference>
<dbReference type="SUPFAM" id="SSF53474">
    <property type="entry name" value="alpha/beta-Hydrolases"/>
    <property type="match status" value="1"/>
</dbReference>
<dbReference type="GO" id="GO:0052651">
    <property type="term" value="P:monoacylglycerol catabolic process"/>
    <property type="evidence" value="ECO:0007669"/>
    <property type="project" value="TreeGrafter"/>
</dbReference>
<dbReference type="GO" id="GO:0012505">
    <property type="term" value="C:endomembrane system"/>
    <property type="evidence" value="ECO:0007669"/>
    <property type="project" value="TreeGrafter"/>
</dbReference>
<feature type="domain" description="Phosphatidylserine Lipase ABHD16 N-terminal" evidence="3">
    <location>
        <begin position="3"/>
        <end position="134"/>
    </location>
</feature>
<evidence type="ECO:0000313" key="5">
    <source>
        <dbReference type="Proteomes" id="UP000186922"/>
    </source>
</evidence>
<name>A0A1D1V4N9_RAMVA</name>
<feature type="transmembrane region" description="Helical" evidence="1">
    <location>
        <begin position="77"/>
        <end position="94"/>
    </location>
</feature>
<dbReference type="InterPro" id="IPR029058">
    <property type="entry name" value="AB_hydrolase_fold"/>
</dbReference>
<dbReference type="InterPro" id="IPR000073">
    <property type="entry name" value="AB_hydrolase_1"/>
</dbReference>
<dbReference type="GO" id="GO:0004620">
    <property type="term" value="F:phospholipase activity"/>
    <property type="evidence" value="ECO:0007669"/>
    <property type="project" value="TreeGrafter"/>
</dbReference>